<proteinExistence type="predicted"/>
<name>A0A8J8CBX9_9ARCH</name>
<dbReference type="PANTHER" id="PTHR46889:SF4">
    <property type="entry name" value="TRANSPOSASE INSO FOR INSERTION SEQUENCE ELEMENT IS911B-RELATED"/>
    <property type="match status" value="1"/>
</dbReference>
<dbReference type="Proteomes" id="UP000716004">
    <property type="component" value="Unassembled WGS sequence"/>
</dbReference>
<dbReference type="GO" id="GO:0015074">
    <property type="term" value="P:DNA integration"/>
    <property type="evidence" value="ECO:0007669"/>
    <property type="project" value="InterPro"/>
</dbReference>
<dbReference type="InterPro" id="IPR012337">
    <property type="entry name" value="RNaseH-like_sf"/>
</dbReference>
<dbReference type="AlphaFoldDB" id="A0A8J8CBX9"/>
<comment type="caution">
    <text evidence="2">The sequence shown here is derived from an EMBL/GenBank/DDBJ whole genome shotgun (WGS) entry which is preliminary data.</text>
</comment>
<dbReference type="Pfam" id="PF13276">
    <property type="entry name" value="HTH_21"/>
    <property type="match status" value="1"/>
</dbReference>
<dbReference type="InterPro" id="IPR048020">
    <property type="entry name" value="Transpos_IS3"/>
</dbReference>
<dbReference type="InterPro" id="IPR050900">
    <property type="entry name" value="Transposase_IS3/IS150/IS904"/>
</dbReference>
<dbReference type="Pfam" id="PF13683">
    <property type="entry name" value="rve_3"/>
    <property type="match status" value="1"/>
</dbReference>
<evidence type="ECO:0000313" key="2">
    <source>
        <dbReference type="EMBL" id="MBX8632534.1"/>
    </source>
</evidence>
<dbReference type="PROSITE" id="PS50994">
    <property type="entry name" value="INTEGRASE"/>
    <property type="match status" value="1"/>
</dbReference>
<dbReference type="SUPFAM" id="SSF53098">
    <property type="entry name" value="Ribonuclease H-like"/>
    <property type="match status" value="1"/>
</dbReference>
<dbReference type="GO" id="GO:0003676">
    <property type="term" value="F:nucleic acid binding"/>
    <property type="evidence" value="ECO:0007669"/>
    <property type="project" value="InterPro"/>
</dbReference>
<evidence type="ECO:0000313" key="3">
    <source>
        <dbReference type="Proteomes" id="UP000716004"/>
    </source>
</evidence>
<dbReference type="EMBL" id="JAGVSJ010000033">
    <property type="protein sequence ID" value="MBX8632534.1"/>
    <property type="molecule type" value="Genomic_DNA"/>
</dbReference>
<dbReference type="InterPro" id="IPR036397">
    <property type="entry name" value="RNaseH_sf"/>
</dbReference>
<gene>
    <name evidence="2" type="ORF">J9259_08500</name>
</gene>
<accession>A0A8J8CBX9</accession>
<protein>
    <submittedName>
        <fullName evidence="2">IS3 family transposase</fullName>
    </submittedName>
</protein>
<organism evidence="2 3">
    <name type="scientific">Candidatus Sysuiplasma superficiale</name>
    <dbReference type="NCBI Taxonomy" id="2823368"/>
    <lineage>
        <taxon>Archaea</taxon>
        <taxon>Methanobacteriati</taxon>
        <taxon>Thermoplasmatota</taxon>
        <taxon>Thermoplasmata</taxon>
        <taxon>Candidatus Sysuiplasmatales</taxon>
        <taxon>Candidatus Sysuiplasmataceae</taxon>
        <taxon>Candidatus Sysuiplasma</taxon>
    </lineage>
</organism>
<dbReference type="PANTHER" id="PTHR46889">
    <property type="entry name" value="TRANSPOSASE INSF FOR INSERTION SEQUENCE IS3B-RELATED"/>
    <property type="match status" value="1"/>
</dbReference>
<dbReference type="InterPro" id="IPR001584">
    <property type="entry name" value="Integrase_cat-core"/>
</dbReference>
<sequence length="279" mass="32147">MMISSNEIRPSTAGTVLHVTRQSFYYERRQPARRLRVDESEKRKLILELAGENITYGYRRIRALLKRQGVFISRNRVRRIMGEMHLLREAHFPRPRLPQTGNLISDTPDVRWYTDITYIETTDFGSCAFIEIEDSCTREILSWNFLASCGASEAFSVAEEAVMNRFPSGRADGLRLKTDGGSQFTSTAFREGCRLLGITLDAIRKRKPEDNGMIESLHGHFKNDYVFIQESMSFVETKLMLAGAVKHYNEKRPHSSLGYLTPSEYRKSFEQSVEKEVIQ</sequence>
<dbReference type="NCBIfam" id="NF033516">
    <property type="entry name" value="transpos_IS3"/>
    <property type="match status" value="1"/>
</dbReference>
<evidence type="ECO:0000259" key="1">
    <source>
        <dbReference type="PROSITE" id="PS50994"/>
    </source>
</evidence>
<dbReference type="InterPro" id="IPR025948">
    <property type="entry name" value="HTH-like_dom"/>
</dbReference>
<feature type="domain" description="Integrase catalytic" evidence="1">
    <location>
        <begin position="104"/>
        <end position="270"/>
    </location>
</feature>
<reference evidence="2" key="1">
    <citation type="submission" date="2021-04" db="EMBL/GenBank/DDBJ databases">
        <title>Genomic insights into ecological role and evolution of a novel Thermoplasmata order Candidatus Sysuiplasmatales.</title>
        <authorList>
            <person name="Yuan Y."/>
        </authorList>
    </citation>
    <scope>NUCLEOTIDE SEQUENCE</scope>
    <source>
        <strain evidence="2">YP2-bin.285</strain>
    </source>
</reference>
<dbReference type="Gene3D" id="3.30.420.10">
    <property type="entry name" value="Ribonuclease H-like superfamily/Ribonuclease H"/>
    <property type="match status" value="1"/>
</dbReference>